<dbReference type="Proteomes" id="UP000053144">
    <property type="component" value="Chromosome 3"/>
</dbReference>
<feature type="region of interest" description="Disordered" evidence="1">
    <location>
        <begin position="80"/>
        <end position="111"/>
    </location>
</feature>
<sequence length="336" mass="38244">MNDRPQRTLVIKPPFPASVRHLHQRTLVIHPPFLNERSEGEEEKSEKRDLTPRPGTTPAESGITGATFVRGLRRLALPRSSVGVAQRHESEGEKPGLDSDGGGNSRRTARRRWRRVCRANPSLGYHVSFLAQPQYKPIKLIMSLEESPTMYRAKPTTRNKYKCRNARPVWTPEDARSEKNGCSSNVQHERTLAQEKRTLVQKEVEDARPERKGMFVEARQRDVQRTFGEENRTLVQFRSAQDARPLLVDAVFARRSRLGAKQRGRQARFLLMWQTVYLTLKREGERIFGCPNTVSLNWSSWRRARSCGNSPSSSLGLLPSSISTIVVSLSSPFMES</sequence>
<evidence type="ECO:0000256" key="1">
    <source>
        <dbReference type="SAM" id="MobiDB-lite"/>
    </source>
</evidence>
<feature type="region of interest" description="Disordered" evidence="1">
    <location>
        <begin position="30"/>
        <end position="66"/>
    </location>
</feature>
<gene>
    <name evidence="2" type="ORF">LR48_Vigan03g208100</name>
</gene>
<reference evidence="3" key="1">
    <citation type="journal article" date="2015" name="Proc. Natl. Acad. Sci. U.S.A.">
        <title>Genome sequencing of adzuki bean (Vigna angularis) provides insight into high starch and low fat accumulation and domestication.</title>
        <authorList>
            <person name="Yang K."/>
            <person name="Tian Z."/>
            <person name="Chen C."/>
            <person name="Luo L."/>
            <person name="Zhao B."/>
            <person name="Wang Z."/>
            <person name="Yu L."/>
            <person name="Li Y."/>
            <person name="Sun Y."/>
            <person name="Li W."/>
            <person name="Chen Y."/>
            <person name="Li Y."/>
            <person name="Zhang Y."/>
            <person name="Ai D."/>
            <person name="Zhao J."/>
            <person name="Shang C."/>
            <person name="Ma Y."/>
            <person name="Wu B."/>
            <person name="Wang M."/>
            <person name="Gao L."/>
            <person name="Sun D."/>
            <person name="Zhang P."/>
            <person name="Guo F."/>
            <person name="Wang W."/>
            <person name="Li Y."/>
            <person name="Wang J."/>
            <person name="Varshney R.K."/>
            <person name="Wang J."/>
            <person name="Ling H.Q."/>
            <person name="Wan P."/>
        </authorList>
    </citation>
    <scope>NUCLEOTIDE SEQUENCE</scope>
    <source>
        <strain evidence="3">cv. Jingnong 6</strain>
    </source>
</reference>
<protein>
    <submittedName>
        <fullName evidence="2">Uncharacterized protein</fullName>
    </submittedName>
</protein>
<dbReference type="AlphaFoldDB" id="A0A0L9U8B6"/>
<dbReference type="Gramene" id="KOM38699">
    <property type="protein sequence ID" value="KOM38699"/>
    <property type="gene ID" value="LR48_Vigan03g208100"/>
</dbReference>
<feature type="compositionally biased region" description="Basic and acidic residues" evidence="1">
    <location>
        <begin position="86"/>
        <end position="97"/>
    </location>
</feature>
<evidence type="ECO:0000313" key="3">
    <source>
        <dbReference type="Proteomes" id="UP000053144"/>
    </source>
</evidence>
<accession>A0A0L9U8B6</accession>
<organism evidence="2 3">
    <name type="scientific">Phaseolus angularis</name>
    <name type="common">Azuki bean</name>
    <name type="synonym">Vigna angularis</name>
    <dbReference type="NCBI Taxonomy" id="3914"/>
    <lineage>
        <taxon>Eukaryota</taxon>
        <taxon>Viridiplantae</taxon>
        <taxon>Streptophyta</taxon>
        <taxon>Embryophyta</taxon>
        <taxon>Tracheophyta</taxon>
        <taxon>Spermatophyta</taxon>
        <taxon>Magnoliopsida</taxon>
        <taxon>eudicotyledons</taxon>
        <taxon>Gunneridae</taxon>
        <taxon>Pentapetalae</taxon>
        <taxon>rosids</taxon>
        <taxon>fabids</taxon>
        <taxon>Fabales</taxon>
        <taxon>Fabaceae</taxon>
        <taxon>Papilionoideae</taxon>
        <taxon>50 kb inversion clade</taxon>
        <taxon>NPAAA clade</taxon>
        <taxon>indigoferoid/millettioid clade</taxon>
        <taxon>Phaseoleae</taxon>
        <taxon>Vigna</taxon>
    </lineage>
</organism>
<proteinExistence type="predicted"/>
<name>A0A0L9U8B6_PHAAN</name>
<evidence type="ECO:0000313" key="2">
    <source>
        <dbReference type="EMBL" id="KOM38699.1"/>
    </source>
</evidence>
<dbReference type="EMBL" id="CM003373">
    <property type="protein sequence ID" value="KOM38699.1"/>
    <property type="molecule type" value="Genomic_DNA"/>
</dbReference>